<keyword evidence="4" id="KW-1185">Reference proteome</keyword>
<dbReference type="PANTHER" id="PTHR46229:SF4">
    <property type="entry name" value="ACID STRESS PROTEIN IBAG"/>
    <property type="match status" value="1"/>
</dbReference>
<dbReference type="AlphaFoldDB" id="A0A081KFW2"/>
<dbReference type="STRING" id="305900.GV64_22030"/>
<name>A0A081KFW2_9GAMM</name>
<keyword evidence="3" id="KW-0131">Cell cycle</keyword>
<organism evidence="3 4">
    <name type="scientific">Endozoicomonas elysicola</name>
    <dbReference type="NCBI Taxonomy" id="305900"/>
    <lineage>
        <taxon>Bacteria</taxon>
        <taxon>Pseudomonadati</taxon>
        <taxon>Pseudomonadota</taxon>
        <taxon>Gammaproteobacteria</taxon>
        <taxon>Oceanospirillales</taxon>
        <taxon>Endozoicomonadaceae</taxon>
        <taxon>Endozoicomonas</taxon>
    </lineage>
</organism>
<comment type="caution">
    <text evidence="3">The sequence shown here is derived from an EMBL/GenBank/DDBJ whole genome shotgun (WGS) entry which is preliminary data.</text>
</comment>
<dbReference type="eggNOG" id="COG5007">
    <property type="taxonomic scope" value="Bacteria"/>
</dbReference>
<proteinExistence type="inferred from homology"/>
<protein>
    <submittedName>
        <fullName evidence="3">Cell division protein BolA</fullName>
    </submittedName>
</protein>
<dbReference type="PANTHER" id="PTHR46229">
    <property type="entry name" value="BOLA TRANSCRIPTION REGULATOR"/>
    <property type="match status" value="1"/>
</dbReference>
<evidence type="ECO:0000313" key="3">
    <source>
        <dbReference type="EMBL" id="KEI73038.1"/>
    </source>
</evidence>
<dbReference type="InterPro" id="IPR050961">
    <property type="entry name" value="BolA/IbaG_stress_morph_reg"/>
</dbReference>
<evidence type="ECO:0000256" key="1">
    <source>
        <dbReference type="ARBA" id="ARBA00005578"/>
    </source>
</evidence>
<evidence type="ECO:0000313" key="4">
    <source>
        <dbReference type="Proteomes" id="UP000027997"/>
    </source>
</evidence>
<dbReference type="SUPFAM" id="SSF82657">
    <property type="entry name" value="BolA-like"/>
    <property type="match status" value="1"/>
</dbReference>
<dbReference type="InterPro" id="IPR036065">
    <property type="entry name" value="BolA-like_sf"/>
</dbReference>
<dbReference type="PIRSF" id="PIRSF003113">
    <property type="entry name" value="BolA"/>
    <property type="match status" value="1"/>
</dbReference>
<accession>A0A081KFW2</accession>
<evidence type="ECO:0000256" key="2">
    <source>
        <dbReference type="RuleBase" id="RU003860"/>
    </source>
</evidence>
<sequence>MQAEEVKALLEKEIAGSQVIVEGEGCDFRLTVISDQFEAKRPVQRQQMIYSHLNPFITSGAIHAVSMVALTTAERARQLDNQG</sequence>
<dbReference type="EMBL" id="JOJP01000001">
    <property type="protein sequence ID" value="KEI73038.1"/>
    <property type="molecule type" value="Genomic_DNA"/>
</dbReference>
<gene>
    <name evidence="3" type="ORF">GV64_22030</name>
</gene>
<dbReference type="Proteomes" id="UP000027997">
    <property type="component" value="Unassembled WGS sequence"/>
</dbReference>
<dbReference type="Pfam" id="PF01722">
    <property type="entry name" value="BolA"/>
    <property type="match status" value="1"/>
</dbReference>
<dbReference type="GO" id="GO:0051301">
    <property type="term" value="P:cell division"/>
    <property type="evidence" value="ECO:0007669"/>
    <property type="project" value="UniProtKB-KW"/>
</dbReference>
<comment type="similarity">
    <text evidence="1 2">Belongs to the BolA/IbaG family.</text>
</comment>
<keyword evidence="3" id="KW-0132">Cell division</keyword>
<dbReference type="InterPro" id="IPR002634">
    <property type="entry name" value="BolA"/>
</dbReference>
<dbReference type="RefSeq" id="WP_020583184.1">
    <property type="nucleotide sequence ID" value="NZ_JOJP01000001.1"/>
</dbReference>
<reference evidence="3 4" key="1">
    <citation type="submission" date="2014-06" db="EMBL/GenBank/DDBJ databases">
        <title>Whole Genome Sequences of Three Symbiotic Endozoicomonas Bacteria.</title>
        <authorList>
            <person name="Neave M.J."/>
            <person name="Apprill A."/>
            <person name="Voolstra C.R."/>
        </authorList>
    </citation>
    <scope>NUCLEOTIDE SEQUENCE [LARGE SCALE GENOMIC DNA]</scope>
    <source>
        <strain evidence="3 4">DSM 22380</strain>
    </source>
</reference>
<dbReference type="Gene3D" id="3.30.300.90">
    <property type="entry name" value="BolA-like"/>
    <property type="match status" value="1"/>
</dbReference>